<proteinExistence type="predicted"/>
<dbReference type="EMBL" id="ML220114">
    <property type="protein sequence ID" value="TGZ83438.1"/>
    <property type="molecule type" value="Genomic_DNA"/>
</dbReference>
<dbReference type="AlphaFoldDB" id="A0A4S2N2S1"/>
<dbReference type="STRING" id="341454.A0A4S2N2S1"/>
<accession>A0A4S2N2S1</accession>
<sequence>MTMEAEHPPAELTTPNGTADVSPEMTPTKENSGDADANCGGESLEIAVGSSPPKKKRKRKAKKKSSKKPTGFEEYVVEGPMTPEQVAEENKLYNPEKPFEERMELCIQRYRARKRWDPTRIKMFGGYLVAGGVKTGQKMWQGMDTRAMKDAEMDAQEIHEMVATDYITGGRGEEGDEEWAVDFEYVVRGYLSWKVPYDMSYLKDEELVLATQLVKNFLNYVVYHNVAPEHIDNIKAAIKVCDDAEIELVCCSQVSAALPGRFNAAASVVFGDTPIELENPSWLTPSPGSEIARIAEEYTRERSNAPDIYGAAVDILGGGKIAKEAKLVKKEFMSVEVVEIIMRPIVKDEGGEFFSGINTLGVLKVKPVILEEDGIDKSKMAPPPDEVIEIWLERRALQYCFVGMKIEASINRLSNGINFIDSVTGVFCKFFVRLEDPSSQDEEAEEA</sequence>
<dbReference type="Proteomes" id="UP000298138">
    <property type="component" value="Unassembled WGS sequence"/>
</dbReference>
<reference evidence="2 3" key="1">
    <citation type="submission" date="2019-04" db="EMBL/GenBank/DDBJ databases">
        <title>Comparative genomics and transcriptomics to analyze fruiting body development in filamentous ascomycetes.</title>
        <authorList>
            <consortium name="DOE Joint Genome Institute"/>
            <person name="Lutkenhaus R."/>
            <person name="Traeger S."/>
            <person name="Breuer J."/>
            <person name="Kuo A."/>
            <person name="Lipzen A."/>
            <person name="Pangilinan J."/>
            <person name="Dilworth D."/>
            <person name="Sandor L."/>
            <person name="Poggeler S."/>
            <person name="Barry K."/>
            <person name="Grigoriev I.V."/>
            <person name="Nowrousian M."/>
        </authorList>
    </citation>
    <scope>NUCLEOTIDE SEQUENCE [LARGE SCALE GENOMIC DNA]</scope>
    <source>
        <strain evidence="2 3">CBS 389.68</strain>
    </source>
</reference>
<protein>
    <submittedName>
        <fullName evidence="2">Uncharacterized protein</fullName>
    </submittedName>
</protein>
<dbReference type="OrthoDB" id="435402at2759"/>
<dbReference type="InterPro" id="IPR018606">
    <property type="entry name" value="Arb1"/>
</dbReference>
<dbReference type="InParanoid" id="A0A4S2N2S1"/>
<gene>
    <name evidence="2" type="ORF">EX30DRAFT_339614</name>
</gene>
<name>A0A4S2N2S1_9PEZI</name>
<organism evidence="2 3">
    <name type="scientific">Ascodesmis nigricans</name>
    <dbReference type="NCBI Taxonomy" id="341454"/>
    <lineage>
        <taxon>Eukaryota</taxon>
        <taxon>Fungi</taxon>
        <taxon>Dikarya</taxon>
        <taxon>Ascomycota</taxon>
        <taxon>Pezizomycotina</taxon>
        <taxon>Pezizomycetes</taxon>
        <taxon>Pezizales</taxon>
        <taxon>Ascodesmidaceae</taxon>
        <taxon>Ascodesmis</taxon>
    </lineage>
</organism>
<feature type="compositionally biased region" description="Basic residues" evidence="1">
    <location>
        <begin position="53"/>
        <end position="67"/>
    </location>
</feature>
<evidence type="ECO:0000313" key="2">
    <source>
        <dbReference type="EMBL" id="TGZ83438.1"/>
    </source>
</evidence>
<feature type="region of interest" description="Disordered" evidence="1">
    <location>
        <begin position="1"/>
        <end position="75"/>
    </location>
</feature>
<evidence type="ECO:0000256" key="1">
    <source>
        <dbReference type="SAM" id="MobiDB-lite"/>
    </source>
</evidence>
<dbReference type="Pfam" id="PF09692">
    <property type="entry name" value="Arb1"/>
    <property type="match status" value="1"/>
</dbReference>
<dbReference type="GO" id="GO:0031047">
    <property type="term" value="P:regulatory ncRNA-mediated gene silencing"/>
    <property type="evidence" value="ECO:0007669"/>
    <property type="project" value="InterPro"/>
</dbReference>
<keyword evidence="3" id="KW-1185">Reference proteome</keyword>
<dbReference type="GO" id="GO:0033167">
    <property type="term" value="C:ARC complex"/>
    <property type="evidence" value="ECO:0007669"/>
    <property type="project" value="InterPro"/>
</dbReference>
<evidence type="ECO:0000313" key="3">
    <source>
        <dbReference type="Proteomes" id="UP000298138"/>
    </source>
</evidence>